<reference evidence="1 2" key="1">
    <citation type="journal article" date="2015" name="Genome Announc.">
        <title>Genome Assemblies of Three Soil-Associated Devosia species: D. insulae, D. limi, and D. soli.</title>
        <authorList>
            <person name="Hassan Y.I."/>
            <person name="Lepp D."/>
            <person name="Zhou T."/>
        </authorList>
    </citation>
    <scope>NUCLEOTIDE SEQUENCE [LARGE SCALE GENOMIC DNA]</scope>
    <source>
        <strain evidence="1 2">DS-56</strain>
    </source>
</reference>
<dbReference type="Proteomes" id="UP000095463">
    <property type="component" value="Unassembled WGS sequence"/>
</dbReference>
<evidence type="ECO:0000313" key="2">
    <source>
        <dbReference type="Proteomes" id="UP000095463"/>
    </source>
</evidence>
<gene>
    <name evidence="1" type="ORF">VW23_016045</name>
</gene>
<dbReference type="AlphaFoldDB" id="A0A1E5XS54"/>
<evidence type="ECO:0008006" key="3">
    <source>
        <dbReference type="Google" id="ProtNLM"/>
    </source>
</evidence>
<dbReference type="OrthoDB" id="7950977at2"/>
<protein>
    <recommendedName>
        <fullName evidence="3">DNA-binding protein</fullName>
    </recommendedName>
</protein>
<proteinExistence type="predicted"/>
<keyword evidence="2" id="KW-1185">Reference proteome</keyword>
<accession>A0A1E5XS54</accession>
<dbReference type="Gene3D" id="1.10.150.20">
    <property type="entry name" value="5' to 3' exonuclease, C-terminal subdomain"/>
    <property type="match status" value="1"/>
</dbReference>
<dbReference type="RefSeq" id="WP_069909350.1">
    <property type="nucleotide sequence ID" value="NZ_LAJE02000158.1"/>
</dbReference>
<sequence>MSSDRPIPNIGRPATQALELAGITTLGQVARRHERELLALHGVGPKAIRILRAELEAHGMQFAEPAK</sequence>
<name>A0A1E5XS54_9HYPH</name>
<dbReference type="EMBL" id="LAJE02000158">
    <property type="protein sequence ID" value="OEO31420.1"/>
    <property type="molecule type" value="Genomic_DNA"/>
</dbReference>
<organism evidence="1 2">
    <name type="scientific">Devosia insulae DS-56</name>
    <dbReference type="NCBI Taxonomy" id="1116389"/>
    <lineage>
        <taxon>Bacteria</taxon>
        <taxon>Pseudomonadati</taxon>
        <taxon>Pseudomonadota</taxon>
        <taxon>Alphaproteobacteria</taxon>
        <taxon>Hyphomicrobiales</taxon>
        <taxon>Devosiaceae</taxon>
        <taxon>Devosia</taxon>
    </lineage>
</organism>
<comment type="caution">
    <text evidence="1">The sequence shown here is derived from an EMBL/GenBank/DDBJ whole genome shotgun (WGS) entry which is preliminary data.</text>
</comment>
<evidence type="ECO:0000313" key="1">
    <source>
        <dbReference type="EMBL" id="OEO31420.1"/>
    </source>
</evidence>
<dbReference type="SUPFAM" id="SSF47789">
    <property type="entry name" value="C-terminal domain of RNA polymerase alpha subunit"/>
    <property type="match status" value="1"/>
</dbReference>